<comment type="caution">
    <text evidence="1">The sequence shown here is derived from an EMBL/GenBank/DDBJ whole genome shotgun (WGS) entry which is preliminary data.</text>
</comment>
<keyword evidence="2" id="KW-1185">Reference proteome</keyword>
<evidence type="ECO:0000313" key="1">
    <source>
        <dbReference type="EMBL" id="KPA86232.1"/>
    </source>
</evidence>
<dbReference type="VEuPathDB" id="TriTrypDB:LpyrH10_01_4670"/>
<dbReference type="AlphaFoldDB" id="A0A0N0E0A9"/>
<protein>
    <recommendedName>
        <fullName evidence="3">Sfi1 spindle body domain-containing protein</fullName>
    </recommendedName>
</protein>
<dbReference type="Proteomes" id="UP000037923">
    <property type="component" value="Unassembled WGS sequence"/>
</dbReference>
<evidence type="ECO:0000313" key="2">
    <source>
        <dbReference type="Proteomes" id="UP000037923"/>
    </source>
</evidence>
<dbReference type="GeneID" id="26900765"/>
<evidence type="ECO:0008006" key="3">
    <source>
        <dbReference type="Google" id="ProtNLM"/>
    </source>
</evidence>
<sequence>MQRKTPLWRRLSSERFAPHDGLEQDDLLSQVQSLSSSACLPSPPADGITLLVKGKPLTSVVQVLADVLLQQQVQSNRDRASAEAQARQTDALISDYLDAVGRIAEDLHLSHRPFLLSGVPLSFSRGGQQPKGSLRRTSADTLAEAVQRTHEQLQQLRYVVLSASADSLARKIREKHLSDYFFLWAVRGIRRVQSRELEAAANRNLLATYYARWRRRAVSDWRQLQLRRGRHLRAVQRKSRKAILSVYLRKWEAFVEAPSTQTAQLRIYQRRVAHVWSVSGPVVTTWRREFFERWKRWTAAQSSEQEAAAAFAELEVRQVKIPQLHLLQRSFAKWQEKTQQRQLSRLHHRLSRVMAAQSSQVLLRHHFRQWVSCAAHARRLRRLEVLAADQHKCRVTALARRYFNELRFFRREQQYQRMMRSVEASLLTLADRLNVVENAVLGQSKQPSVVAIQPNDLFVSPPRSLHSIHGERNTPRVQWSPASDEELRARVEELLSRSR</sequence>
<dbReference type="RefSeq" id="XP_015664671.1">
    <property type="nucleotide sequence ID" value="XM_015796663.1"/>
</dbReference>
<accession>A0A0N0E0A9</accession>
<dbReference type="EMBL" id="LGTL01000001">
    <property type="protein sequence ID" value="KPA86232.1"/>
    <property type="molecule type" value="Genomic_DNA"/>
</dbReference>
<dbReference type="OrthoDB" id="10538010at2759"/>
<dbReference type="OMA" id="YYARWRR"/>
<name>A0A0N0E0A9_LEPPY</name>
<organism evidence="1 2">
    <name type="scientific">Leptomonas pyrrhocoris</name>
    <name type="common">Firebug parasite</name>
    <dbReference type="NCBI Taxonomy" id="157538"/>
    <lineage>
        <taxon>Eukaryota</taxon>
        <taxon>Discoba</taxon>
        <taxon>Euglenozoa</taxon>
        <taxon>Kinetoplastea</taxon>
        <taxon>Metakinetoplastina</taxon>
        <taxon>Trypanosomatida</taxon>
        <taxon>Trypanosomatidae</taxon>
        <taxon>Leishmaniinae</taxon>
        <taxon>Leptomonas</taxon>
    </lineage>
</organism>
<proteinExistence type="predicted"/>
<reference evidence="1 2" key="1">
    <citation type="submission" date="2015-07" db="EMBL/GenBank/DDBJ databases">
        <title>High-quality genome of monoxenous trypanosomatid Leptomonas pyrrhocoris.</title>
        <authorList>
            <person name="Flegontov P."/>
            <person name="Butenko A."/>
            <person name="Firsov S."/>
            <person name="Vlcek C."/>
            <person name="Logacheva M.D."/>
            <person name="Field M."/>
            <person name="Filatov D."/>
            <person name="Flegontova O."/>
            <person name="Gerasimov E."/>
            <person name="Jackson A.P."/>
            <person name="Kelly S."/>
            <person name="Opperdoes F."/>
            <person name="O'Reilly A."/>
            <person name="Votypka J."/>
            <person name="Yurchenko V."/>
            <person name="Lukes J."/>
        </authorList>
    </citation>
    <scope>NUCLEOTIDE SEQUENCE [LARGE SCALE GENOMIC DNA]</scope>
    <source>
        <strain evidence="1">H10</strain>
    </source>
</reference>
<gene>
    <name evidence="1" type="ORF">ABB37_00467</name>
</gene>